<keyword evidence="4" id="KW-1185">Reference proteome</keyword>
<dbReference type="PANTHER" id="PTHR46606">
    <property type="entry name" value="SHOOTIN-1"/>
    <property type="match status" value="1"/>
</dbReference>
<dbReference type="EMBL" id="QBIY01012638">
    <property type="protein sequence ID" value="RXN20551.1"/>
    <property type="molecule type" value="Genomic_DNA"/>
</dbReference>
<dbReference type="InterPro" id="IPR024849">
    <property type="entry name" value="Shootin-1"/>
</dbReference>
<feature type="region of interest" description="Disordered" evidence="2">
    <location>
        <begin position="374"/>
        <end position="401"/>
    </location>
</feature>
<dbReference type="GO" id="GO:0031252">
    <property type="term" value="C:cell leading edge"/>
    <property type="evidence" value="ECO:0007669"/>
    <property type="project" value="TreeGrafter"/>
</dbReference>
<feature type="coiled-coil region" evidence="1">
    <location>
        <begin position="243"/>
        <end position="270"/>
    </location>
</feature>
<evidence type="ECO:0000256" key="1">
    <source>
        <dbReference type="SAM" id="Coils"/>
    </source>
</evidence>
<comment type="caution">
    <text evidence="3">The sequence shown here is derived from an EMBL/GenBank/DDBJ whole genome shotgun (WGS) entry which is preliminary data.</text>
</comment>
<feature type="region of interest" description="Disordered" evidence="2">
    <location>
        <begin position="413"/>
        <end position="481"/>
    </location>
</feature>
<feature type="coiled-coil region" evidence="1">
    <location>
        <begin position="152"/>
        <end position="204"/>
    </location>
</feature>
<name>A0A498MHE6_LABRO</name>
<reference evidence="3 4" key="1">
    <citation type="submission" date="2018-03" db="EMBL/GenBank/DDBJ databases">
        <title>Draft genome sequence of Rohu Carp (Labeo rohita).</title>
        <authorList>
            <person name="Das P."/>
            <person name="Kushwaha B."/>
            <person name="Joshi C.G."/>
            <person name="Kumar D."/>
            <person name="Nagpure N.S."/>
            <person name="Sahoo L."/>
            <person name="Das S.P."/>
            <person name="Bit A."/>
            <person name="Patnaik S."/>
            <person name="Meher P.K."/>
            <person name="Jayasankar P."/>
            <person name="Koringa P.G."/>
            <person name="Patel N.V."/>
            <person name="Hinsu A.T."/>
            <person name="Kumar R."/>
            <person name="Pandey M."/>
            <person name="Agarwal S."/>
            <person name="Srivastava S."/>
            <person name="Singh M."/>
            <person name="Iquebal M.A."/>
            <person name="Jaiswal S."/>
            <person name="Angadi U.B."/>
            <person name="Kumar N."/>
            <person name="Raza M."/>
            <person name="Shah T.M."/>
            <person name="Rai A."/>
            <person name="Jena J.K."/>
        </authorList>
    </citation>
    <scope>NUCLEOTIDE SEQUENCE [LARGE SCALE GENOMIC DNA]</scope>
    <source>
        <strain evidence="3">DASCIFA01</strain>
        <tissue evidence="3">Testis</tissue>
    </source>
</reference>
<evidence type="ECO:0000256" key="2">
    <source>
        <dbReference type="SAM" id="MobiDB-lite"/>
    </source>
</evidence>
<dbReference type="AlphaFoldDB" id="A0A498MHE6"/>
<feature type="coiled-coil region" evidence="1">
    <location>
        <begin position="305"/>
        <end position="339"/>
    </location>
</feature>
<feature type="compositionally biased region" description="Polar residues" evidence="2">
    <location>
        <begin position="1"/>
        <end position="22"/>
    </location>
</feature>
<feature type="compositionally biased region" description="Basic and acidic residues" evidence="2">
    <location>
        <begin position="380"/>
        <end position="398"/>
    </location>
</feature>
<dbReference type="PANTHER" id="PTHR46606:SF4">
    <property type="entry name" value="SHOOTIN-1"/>
    <property type="match status" value="1"/>
</dbReference>
<organism evidence="3 4">
    <name type="scientific">Labeo rohita</name>
    <name type="common">Indian major carp</name>
    <name type="synonym">Cyprinus rohita</name>
    <dbReference type="NCBI Taxonomy" id="84645"/>
    <lineage>
        <taxon>Eukaryota</taxon>
        <taxon>Metazoa</taxon>
        <taxon>Chordata</taxon>
        <taxon>Craniata</taxon>
        <taxon>Vertebrata</taxon>
        <taxon>Euteleostomi</taxon>
        <taxon>Actinopterygii</taxon>
        <taxon>Neopterygii</taxon>
        <taxon>Teleostei</taxon>
        <taxon>Ostariophysi</taxon>
        <taxon>Cypriniformes</taxon>
        <taxon>Cyprinidae</taxon>
        <taxon>Labeoninae</taxon>
        <taxon>Labeonini</taxon>
        <taxon>Labeo</taxon>
    </lineage>
</organism>
<feature type="region of interest" description="Disordered" evidence="2">
    <location>
        <begin position="126"/>
        <end position="147"/>
    </location>
</feature>
<dbReference type="GO" id="GO:0044295">
    <property type="term" value="C:axonal growth cone"/>
    <property type="evidence" value="ECO:0007669"/>
    <property type="project" value="TreeGrafter"/>
</dbReference>
<keyword evidence="1" id="KW-0175">Coiled coil</keyword>
<evidence type="ECO:0000313" key="3">
    <source>
        <dbReference type="EMBL" id="RXN20551.1"/>
    </source>
</evidence>
<evidence type="ECO:0000313" key="4">
    <source>
        <dbReference type="Proteomes" id="UP000290572"/>
    </source>
</evidence>
<dbReference type="GO" id="GO:2001224">
    <property type="term" value="P:positive regulation of neuron migration"/>
    <property type="evidence" value="ECO:0007669"/>
    <property type="project" value="TreeGrafter"/>
</dbReference>
<gene>
    <name evidence="3" type="ORF">ROHU_007030</name>
</gene>
<dbReference type="STRING" id="84645.A0A498MHE6"/>
<feature type="coiled-coil region" evidence="1">
    <location>
        <begin position="41"/>
        <end position="75"/>
    </location>
</feature>
<feature type="compositionally biased region" description="Acidic residues" evidence="2">
    <location>
        <begin position="126"/>
        <end position="141"/>
    </location>
</feature>
<sequence>MFDQRQFSNGTDEQSENFSSCLLDSEEENTLSSDDERDIECEILEKERDEANEKLSRMEEASAQLLKELDVLEMQFQIERSCRETAEAFALKVNKDFKALKRQSQAILPLIQEMPENFSILNLDPEADSSSEMASEEESSGEDPLLLSQNQIRELQSSVDRLLGEKIQLTAQLELLKKEKEDLKEKLVLEVGEKEALLRKLSKQSRTVNKMKRVSQLVTEEFTEMTHKLEMEQGLRQHAEVFAHQMLVKQQETQRQIQNAETEKQLQQTLGQVTEISKALEEIRLWYQNQMSQTAVEDLNTLSDLAAVRTKLEISEKERSEIEIQLKDSQQSVNALQEEKPAITEDMKARAVDEMMERIKKGIILKPVLKTPQAVSEDENAWKESMRRPGPRRVESKKRFSRNVGEAELQMVLQRRRRAMGDDKATPPSPSKPKDSPAAVSSSSPWAGESGSAPVLRRLQQNREKRISRIKASESIIWEEK</sequence>
<protein>
    <submittedName>
        <fullName evidence="3">Shootin-1-like protein</fullName>
    </submittedName>
</protein>
<dbReference type="GO" id="GO:0048812">
    <property type="term" value="P:neuron projection morphogenesis"/>
    <property type="evidence" value="ECO:0007669"/>
    <property type="project" value="TreeGrafter"/>
</dbReference>
<feature type="compositionally biased region" description="Acidic residues" evidence="2">
    <location>
        <begin position="24"/>
        <end position="38"/>
    </location>
</feature>
<proteinExistence type="predicted"/>
<dbReference type="GO" id="GO:0005737">
    <property type="term" value="C:cytoplasm"/>
    <property type="evidence" value="ECO:0007669"/>
    <property type="project" value="TreeGrafter"/>
</dbReference>
<dbReference type="Proteomes" id="UP000290572">
    <property type="component" value="Unassembled WGS sequence"/>
</dbReference>
<feature type="compositionally biased region" description="Low complexity" evidence="2">
    <location>
        <begin position="436"/>
        <end position="454"/>
    </location>
</feature>
<feature type="region of interest" description="Disordered" evidence="2">
    <location>
        <begin position="1"/>
        <end position="38"/>
    </location>
</feature>
<accession>A0A498MHE6</accession>